<dbReference type="InterPro" id="IPR014169">
    <property type="entry name" value="Pal_lipo_C"/>
</dbReference>
<feature type="domain" description="OmpA-like" evidence="10">
    <location>
        <begin position="48"/>
        <end position="164"/>
    </location>
</feature>
<protein>
    <recommendedName>
        <fullName evidence="8">Peptidoglycan-associated lipoprotein</fullName>
        <shortName evidence="8">PAL</shortName>
    </recommendedName>
</protein>
<comment type="subcellular location">
    <subcellularLocation>
        <location evidence="8">Cell outer membrane</location>
        <topology evidence="8">Lipid-anchor</topology>
    </subcellularLocation>
</comment>
<keyword evidence="7 8" id="KW-0131">Cell cycle</keyword>
<comment type="caution">
    <text evidence="11">The sequence shown here is derived from an EMBL/GenBank/DDBJ whole genome shotgun (WGS) entry which is preliminary data.</text>
</comment>
<dbReference type="EMBL" id="JARXYA010000002">
    <property type="protein sequence ID" value="MDH6503296.1"/>
    <property type="molecule type" value="Genomic_DNA"/>
</dbReference>
<dbReference type="GeneID" id="83595171"/>
<keyword evidence="5 8" id="KW-0998">Cell outer membrane</keyword>
<dbReference type="Pfam" id="PF00691">
    <property type="entry name" value="OmpA"/>
    <property type="match status" value="1"/>
</dbReference>
<evidence type="ECO:0000256" key="4">
    <source>
        <dbReference type="ARBA" id="ARBA00023139"/>
    </source>
</evidence>
<dbReference type="InterPro" id="IPR039001">
    <property type="entry name" value="Pal"/>
</dbReference>
<dbReference type="AlphaFoldDB" id="A0AA43M6Z1"/>
<name>A0AA43M6Z1_9BURK</name>
<feature type="signal peptide" evidence="9">
    <location>
        <begin position="1"/>
        <end position="19"/>
    </location>
</feature>
<accession>A0AA43M6Z1</accession>
<evidence type="ECO:0000313" key="12">
    <source>
        <dbReference type="Proteomes" id="UP001161160"/>
    </source>
</evidence>
<dbReference type="RefSeq" id="WP_277540105.1">
    <property type="nucleotide sequence ID" value="NZ_JAQFIK010000001.1"/>
</dbReference>
<dbReference type="PROSITE" id="PS51257">
    <property type="entry name" value="PROKAR_LIPOPROTEIN"/>
    <property type="match status" value="1"/>
</dbReference>
<reference evidence="11" key="1">
    <citation type="submission" date="2023-04" db="EMBL/GenBank/DDBJ databases">
        <title>Genome Encyclopedia of Bacteria and Archaea VI: Functional Genomics of Type Strains.</title>
        <authorList>
            <person name="Whitman W."/>
        </authorList>
    </citation>
    <scope>NUCLEOTIDE SEQUENCE</scope>
    <source>
        <strain evidence="11">Enz.4-51</strain>
    </source>
</reference>
<evidence type="ECO:0000313" key="11">
    <source>
        <dbReference type="EMBL" id="MDH6503296.1"/>
    </source>
</evidence>
<dbReference type="PANTHER" id="PTHR30329">
    <property type="entry name" value="STATOR ELEMENT OF FLAGELLAR MOTOR COMPLEX"/>
    <property type="match status" value="1"/>
</dbReference>
<evidence type="ECO:0000256" key="7">
    <source>
        <dbReference type="ARBA" id="ARBA00023306"/>
    </source>
</evidence>
<dbReference type="InterPro" id="IPR036737">
    <property type="entry name" value="OmpA-like_sf"/>
</dbReference>
<sequence length="164" mass="17698">MLKLLKIVPLACLILFVAACSTGVKLDDTNGVASVNAGGGSGYDPISDPKSSVYGKRSIYFEFDSYTIDPKYAPVISAHAAYLKAFEKQKASIIIQGNTDDRGTAEYNLALGEKRSEAVKKALMALGVNESQLEAVSFGKEKPVNPAQTEAAFKENRRADIVYR</sequence>
<keyword evidence="3 8" id="KW-0472">Membrane</keyword>
<dbReference type="HAMAP" id="MF_02204">
    <property type="entry name" value="Pal"/>
    <property type="match status" value="1"/>
</dbReference>
<dbReference type="PANTHER" id="PTHR30329:SF21">
    <property type="entry name" value="LIPOPROTEIN YIAD-RELATED"/>
    <property type="match status" value="1"/>
</dbReference>
<evidence type="ECO:0000256" key="1">
    <source>
        <dbReference type="ARBA" id="ARBA00022618"/>
    </source>
</evidence>
<keyword evidence="6 8" id="KW-0449">Lipoprotein</keyword>
<dbReference type="CDD" id="cd07185">
    <property type="entry name" value="OmpA_C-like"/>
    <property type="match status" value="1"/>
</dbReference>
<proteinExistence type="inferred from homology"/>
<dbReference type="InterPro" id="IPR006664">
    <property type="entry name" value="OMP_bac"/>
</dbReference>
<dbReference type="PROSITE" id="PS51123">
    <property type="entry name" value="OMPA_2"/>
    <property type="match status" value="1"/>
</dbReference>
<dbReference type="PRINTS" id="PR01021">
    <property type="entry name" value="OMPADOMAIN"/>
</dbReference>
<keyword evidence="1 8" id="KW-0132">Cell division</keyword>
<keyword evidence="2 8" id="KW-0732">Signal</keyword>
<comment type="function">
    <text evidence="8">Part of the Tol-Pal system, which plays a role in outer membrane invagination during cell division and is important for maintaining outer membrane integrity.</text>
</comment>
<dbReference type="InterPro" id="IPR006665">
    <property type="entry name" value="OmpA-like"/>
</dbReference>
<dbReference type="InterPro" id="IPR050330">
    <property type="entry name" value="Bact_OuterMem_StrucFunc"/>
</dbReference>
<dbReference type="Proteomes" id="UP001161160">
    <property type="component" value="Unassembled WGS sequence"/>
</dbReference>
<evidence type="ECO:0000256" key="5">
    <source>
        <dbReference type="ARBA" id="ARBA00023237"/>
    </source>
</evidence>
<keyword evidence="4 8" id="KW-0564">Palmitate</keyword>
<feature type="chain" id="PRO_5041384343" description="Peptidoglycan-associated lipoprotein" evidence="9">
    <location>
        <begin position="20"/>
        <end position="164"/>
    </location>
</feature>
<evidence type="ECO:0000256" key="6">
    <source>
        <dbReference type="ARBA" id="ARBA00023288"/>
    </source>
</evidence>
<comment type="subunit">
    <text evidence="8">The Tol-Pal system is composed of five core proteins: the inner membrane proteins TolA, TolQ and TolR, the periplasmic protein TolB and the outer membrane protein Pal. They form a network linking the inner and outer membranes and the peptidoglycan layer.</text>
</comment>
<evidence type="ECO:0000256" key="8">
    <source>
        <dbReference type="HAMAP-Rule" id="MF_02204"/>
    </source>
</evidence>
<comment type="similarity">
    <text evidence="8">Belongs to the Pal lipoprotein family.</text>
</comment>
<dbReference type="Gene3D" id="3.30.1330.60">
    <property type="entry name" value="OmpA-like domain"/>
    <property type="match status" value="1"/>
</dbReference>
<evidence type="ECO:0000256" key="9">
    <source>
        <dbReference type="SAM" id="SignalP"/>
    </source>
</evidence>
<dbReference type="GO" id="GO:0051301">
    <property type="term" value="P:cell division"/>
    <property type="evidence" value="ECO:0007669"/>
    <property type="project" value="UniProtKB-UniRule"/>
</dbReference>
<gene>
    <name evidence="8" type="primary">pal</name>
    <name evidence="11" type="ORF">M2127_000583</name>
</gene>
<keyword evidence="12" id="KW-1185">Reference proteome</keyword>
<dbReference type="GO" id="GO:0009279">
    <property type="term" value="C:cell outer membrane"/>
    <property type="evidence" value="ECO:0007669"/>
    <property type="project" value="UniProtKB-SubCell"/>
</dbReference>
<evidence type="ECO:0000256" key="3">
    <source>
        <dbReference type="ARBA" id="ARBA00023136"/>
    </source>
</evidence>
<dbReference type="NCBIfam" id="TIGR02802">
    <property type="entry name" value="Pal_lipo"/>
    <property type="match status" value="1"/>
</dbReference>
<evidence type="ECO:0000259" key="10">
    <source>
        <dbReference type="PROSITE" id="PS51123"/>
    </source>
</evidence>
<evidence type="ECO:0000256" key="2">
    <source>
        <dbReference type="ARBA" id="ARBA00022729"/>
    </source>
</evidence>
<organism evidence="11 12">
    <name type="scientific">Polynucleobacter sphagniphilus</name>
    <dbReference type="NCBI Taxonomy" id="1743169"/>
    <lineage>
        <taxon>Bacteria</taxon>
        <taxon>Pseudomonadati</taxon>
        <taxon>Pseudomonadota</taxon>
        <taxon>Betaproteobacteria</taxon>
        <taxon>Burkholderiales</taxon>
        <taxon>Burkholderiaceae</taxon>
        <taxon>Polynucleobacter</taxon>
    </lineage>
</organism>
<dbReference type="SUPFAM" id="SSF103088">
    <property type="entry name" value="OmpA-like"/>
    <property type="match status" value="1"/>
</dbReference>